<organism evidence="2 3">
    <name type="scientific">Coemansia spiralis</name>
    <dbReference type="NCBI Taxonomy" id="417178"/>
    <lineage>
        <taxon>Eukaryota</taxon>
        <taxon>Fungi</taxon>
        <taxon>Fungi incertae sedis</taxon>
        <taxon>Zoopagomycota</taxon>
        <taxon>Kickxellomycotina</taxon>
        <taxon>Kickxellomycetes</taxon>
        <taxon>Kickxellales</taxon>
        <taxon>Kickxellaceae</taxon>
        <taxon>Coemansia</taxon>
    </lineage>
</organism>
<feature type="compositionally biased region" description="Polar residues" evidence="1">
    <location>
        <begin position="502"/>
        <end position="522"/>
    </location>
</feature>
<comment type="caution">
    <text evidence="2">The sequence shown here is derived from an EMBL/GenBank/DDBJ whole genome shotgun (WGS) entry which is preliminary data.</text>
</comment>
<feature type="region of interest" description="Disordered" evidence="1">
    <location>
        <begin position="381"/>
        <end position="533"/>
    </location>
</feature>
<feature type="compositionally biased region" description="Low complexity" evidence="1">
    <location>
        <begin position="755"/>
        <end position="766"/>
    </location>
</feature>
<feature type="compositionally biased region" description="Basic and acidic residues" evidence="1">
    <location>
        <begin position="623"/>
        <end position="632"/>
    </location>
</feature>
<dbReference type="AlphaFoldDB" id="A0A9W8GI14"/>
<evidence type="ECO:0000313" key="3">
    <source>
        <dbReference type="Proteomes" id="UP001151516"/>
    </source>
</evidence>
<feature type="compositionally biased region" description="Basic residues" evidence="1">
    <location>
        <begin position="381"/>
        <end position="392"/>
    </location>
</feature>
<feature type="compositionally biased region" description="Polar residues" evidence="1">
    <location>
        <begin position="607"/>
        <end position="622"/>
    </location>
</feature>
<sequence>MANGKGGALGLKKNRSKAHGMGAQRTRDAVDGTDIGAPNVSRSSGAGTSIPSAGSSGKQAQMVFTIGTFDDDDDSYISDQLRNAVAAAATTTSHTPTRLLGVRGADQLPSAADSPRPLLEGRVDNSELPASWKGAGITKSSAAQRLNLKRQTLFTMGSHSEASDMDGADMYNRPPGRSAFAERHSSDSSNSSSVESPGIGDAVLTNNSSHDNHAMTECSVEEQRVPDGSAVIHSVELTSSTLDQRAANMATRDHEAHANCGGDVCSSSASSVEHRDKEARSPNVLHMCKASTSLSQLGKASSSVGSVDAAASSSVSEQGSSLAGMPERVASAPAIQPAANTQDRGSCVGFALCVDQDGSEASLLGKGKAPLPREGYIKPRKRVGSKKAHLKKAVSTAALRARSRLGGPQRRDPSALKSPAQLGGAAERSEPADCSYVDYSGNSDADEDHYQTDDNVQAAASQADYSHSQTSSTSVAPAGPVRVSPHSSTATLDGASQDMDDSASTASINSPRPEQSREFGSNQPPPNAAAAAPLDVVDTACLVDQLGSTSGESLRDRYGGRSPPSPGRDMASGDHAGGELVQNYDTTADQILSSESLDTDAGAAQPPSDQATQNEQGGSAESRQGRQTEQSRHGSSLKRQGEAAANGGTGKSHSMRVALGAKRNMESQRQQSMVEKEEEDLDIASSLLTGIPRRQNRPPGMAPYVYLNPNSPAYGQQVRAMERTYGHVRSMAQPMLESISRCVALREQRLALAAPRNPARAWASRRMPTEPSETDLQDEWWSSLMPPSQPSSASNRENRSVPGHSSRSQPTELPPWVLMPDDAKCAVYGPDVCSALPGSGTHGQLDASCAHVRELRDHAKELKYVRQHAVSAPRNQVLSLPRLPALTHTAELETWRGRRVPGLLNVDIYAGAAGALDPGTRQANWPGTEPRSSPSPEPTSLSRGNLLAPPYRRYGTVYGYTSATNAWHGQAAGNQATALGGGSQGSAALSVRGFDGAPTARPSTVGIWDSDPRRSSYFDRLSIDETRPPLAASAAQTTATGLLRRVISGLTGGAAAFGTSQ</sequence>
<proteinExistence type="predicted"/>
<feature type="region of interest" description="Disordered" evidence="1">
    <location>
        <begin position="547"/>
        <end position="580"/>
    </location>
</feature>
<feature type="region of interest" description="Disordered" evidence="1">
    <location>
        <begin position="1"/>
        <end position="58"/>
    </location>
</feature>
<keyword evidence="3" id="KW-1185">Reference proteome</keyword>
<feature type="region of interest" description="Disordered" evidence="1">
    <location>
        <begin position="598"/>
        <end position="653"/>
    </location>
</feature>
<reference evidence="2" key="1">
    <citation type="submission" date="2022-07" db="EMBL/GenBank/DDBJ databases">
        <title>Phylogenomic reconstructions and comparative analyses of Kickxellomycotina fungi.</title>
        <authorList>
            <person name="Reynolds N.K."/>
            <person name="Stajich J.E."/>
            <person name="Barry K."/>
            <person name="Grigoriev I.V."/>
            <person name="Crous P."/>
            <person name="Smith M.E."/>
        </authorList>
    </citation>
    <scope>NUCLEOTIDE SEQUENCE</scope>
    <source>
        <strain evidence="2">CBS 109367</strain>
    </source>
</reference>
<feature type="region of interest" description="Disordered" evidence="1">
    <location>
        <begin position="755"/>
        <end position="815"/>
    </location>
</feature>
<feature type="compositionally biased region" description="Low complexity" evidence="1">
    <location>
        <begin position="187"/>
        <end position="196"/>
    </location>
</feature>
<feature type="region of interest" description="Disordered" evidence="1">
    <location>
        <begin position="917"/>
        <end position="947"/>
    </location>
</feature>
<evidence type="ECO:0000313" key="2">
    <source>
        <dbReference type="EMBL" id="KAJ2685927.1"/>
    </source>
</evidence>
<feature type="compositionally biased region" description="Polar residues" evidence="1">
    <location>
        <begin position="453"/>
        <end position="475"/>
    </location>
</feature>
<evidence type="ECO:0000256" key="1">
    <source>
        <dbReference type="SAM" id="MobiDB-lite"/>
    </source>
</evidence>
<dbReference type="EMBL" id="JANBTX010000129">
    <property type="protein sequence ID" value="KAJ2685927.1"/>
    <property type="molecule type" value="Genomic_DNA"/>
</dbReference>
<gene>
    <name evidence="2" type="ORF">IWW39_003961</name>
</gene>
<dbReference type="Proteomes" id="UP001151516">
    <property type="component" value="Unassembled WGS sequence"/>
</dbReference>
<feature type="compositionally biased region" description="Polar residues" evidence="1">
    <location>
        <begin position="40"/>
        <end position="58"/>
    </location>
</feature>
<name>A0A9W8GI14_9FUNG</name>
<protein>
    <submittedName>
        <fullName evidence="2">Uncharacterized protein</fullName>
    </submittedName>
</protein>
<accession>A0A9W8GI14</accession>
<dbReference type="OrthoDB" id="5574788at2759"/>
<feature type="compositionally biased region" description="Low complexity" evidence="1">
    <location>
        <begin position="926"/>
        <end position="943"/>
    </location>
</feature>
<feature type="region of interest" description="Disordered" evidence="1">
    <location>
        <begin position="157"/>
        <end position="211"/>
    </location>
</feature>